<gene>
    <name evidence="1" type="ORF">PV09_08980</name>
</gene>
<dbReference type="SUPFAM" id="SSF81383">
    <property type="entry name" value="F-box domain"/>
    <property type="match status" value="1"/>
</dbReference>
<dbReference type="InterPro" id="IPR032675">
    <property type="entry name" value="LRR_dom_sf"/>
</dbReference>
<dbReference type="Gene3D" id="3.80.10.10">
    <property type="entry name" value="Ribonuclease Inhibitor"/>
    <property type="match status" value="1"/>
</dbReference>
<evidence type="ECO:0000313" key="1">
    <source>
        <dbReference type="EMBL" id="KIV99320.1"/>
    </source>
</evidence>
<sequence length="366" mass="42252">MAENDNNPVFRDLDEPSSVLRSARPGELLKRCNITVLPVEIFDMIVDYLGVQDIKNVRMCCSTLAHLAFHAVFSRSKLVIPLCDQGSRDLLMMTRRGVGRHVRGLVFIECNHAQPHQRLAFEKPESSRTCLALRKLTKVTHLEWSSGGYFNPDHHQFSRTIRGENILSIYFNFTGCIRHLDIDAWNLDCRGFSRTICACDNLIHLTIRQWAGGGTQDVANEDLSDYIWNQSMTQMRFVSGHFEHMRSLKIERNELCLKQLLPLLQGLQQTLVRIQLICSSLKVDEEDLRKLFDMSGNNEQLEDIFLWRRPPIQGAGAIVLSREQFLMRYFNRLTTLVQGFGMGEDAQYNFLDIRKDKEITWALWTG</sequence>
<evidence type="ECO:0000313" key="2">
    <source>
        <dbReference type="Proteomes" id="UP000053259"/>
    </source>
</evidence>
<dbReference type="HOGENOM" id="CLU_756935_0_0_1"/>
<organism evidence="1 2">
    <name type="scientific">Verruconis gallopava</name>
    <dbReference type="NCBI Taxonomy" id="253628"/>
    <lineage>
        <taxon>Eukaryota</taxon>
        <taxon>Fungi</taxon>
        <taxon>Dikarya</taxon>
        <taxon>Ascomycota</taxon>
        <taxon>Pezizomycotina</taxon>
        <taxon>Dothideomycetes</taxon>
        <taxon>Pleosporomycetidae</taxon>
        <taxon>Venturiales</taxon>
        <taxon>Sympoventuriaceae</taxon>
        <taxon>Verruconis</taxon>
    </lineage>
</organism>
<dbReference type="RefSeq" id="XP_016209190.1">
    <property type="nucleotide sequence ID" value="XM_016362965.1"/>
</dbReference>
<dbReference type="SUPFAM" id="SSF52047">
    <property type="entry name" value="RNI-like"/>
    <property type="match status" value="1"/>
</dbReference>
<dbReference type="AlphaFoldDB" id="A0A0D1XAS5"/>
<keyword evidence="2" id="KW-1185">Reference proteome</keyword>
<dbReference type="InterPro" id="IPR036047">
    <property type="entry name" value="F-box-like_dom_sf"/>
</dbReference>
<protein>
    <recommendedName>
        <fullName evidence="3">F-box domain-containing protein</fullName>
    </recommendedName>
</protein>
<dbReference type="Proteomes" id="UP000053259">
    <property type="component" value="Unassembled WGS sequence"/>
</dbReference>
<dbReference type="InParanoid" id="A0A0D1XAS5"/>
<evidence type="ECO:0008006" key="3">
    <source>
        <dbReference type="Google" id="ProtNLM"/>
    </source>
</evidence>
<accession>A0A0D1XAS5</accession>
<dbReference type="VEuPathDB" id="FungiDB:PV09_08980"/>
<dbReference type="GeneID" id="27316953"/>
<name>A0A0D1XAS5_9PEZI</name>
<proteinExistence type="predicted"/>
<reference evidence="1 2" key="1">
    <citation type="submission" date="2015-01" db="EMBL/GenBank/DDBJ databases">
        <title>The Genome Sequence of Ochroconis gallopava CBS43764.</title>
        <authorList>
            <consortium name="The Broad Institute Genomics Platform"/>
            <person name="Cuomo C."/>
            <person name="de Hoog S."/>
            <person name="Gorbushina A."/>
            <person name="Stielow B."/>
            <person name="Teixiera M."/>
            <person name="Abouelleil A."/>
            <person name="Chapman S.B."/>
            <person name="Priest M."/>
            <person name="Young S.K."/>
            <person name="Wortman J."/>
            <person name="Nusbaum C."/>
            <person name="Birren B."/>
        </authorList>
    </citation>
    <scope>NUCLEOTIDE SEQUENCE [LARGE SCALE GENOMIC DNA]</scope>
    <source>
        <strain evidence="1 2">CBS 43764</strain>
    </source>
</reference>
<dbReference type="EMBL" id="KN847579">
    <property type="protein sequence ID" value="KIV99320.1"/>
    <property type="molecule type" value="Genomic_DNA"/>
</dbReference>